<evidence type="ECO:0000313" key="10">
    <source>
        <dbReference type="EMBL" id="KAJ9138789.1"/>
    </source>
</evidence>
<sequence>MDGAKLAALLKESQTPDTQKLKAITAELQKNYYAHPQSVLLLIEVTITNADPGVRQQAAVQAARLVGKHWKAIPKEQKAAVRQHLVEATMKEQDAKCRHAESRVIAEIATLDLADGEWPELLPALFNLAVTGEVAQKEVASYIIFSILEASPATFENDLQKPFELLSHTIRDPQSADVRINAMMSVGPLMMLIEPDDDESSIKALHSIIPAMVDVFKSCVQEQDEEKTQQAFEVFQQFLAYDSKLLGPYLKDLVQLMIDLAANTDADDDVRSQALSFLAQTVHYRRMKVQAIRDMGSQLTLKSMVILTEIDDDEDDEDMTPARSALALLDALANDLPPRQVLVPLLEAFPKFATSQEAGYRKAGILALGNCVEGAPDFVSSQIKPILPHVINLLNDPDAGVRHTALVGLARLAEDIAEDLSAEHQALMTALARNLQAAMAQTSDPKQQKKNISIIRSVCGALDSLSEGLEADVMKVYAGDLVGNIGILVNHEDYKVKVAAAGALGAIAGSLGEEFRPYFAKTMQALGGYLTIKDSEDDLALRSGVCDSIGRIATSVGPEMFQPYVVDLMKSTEEGLRLDNSRLRESSFILWSSLAKVYGLEFRPFLDGVFTGLFETLDLEEDEITLHLTEEEKAIIGTDEEIIAAGKRIKIKQGSSDDEENAMEDGEDDDWEDAAVPAEAYEKEVAIEVLGDVITNACGGEEVTKYLEKAIEKIAPLAEHSYEGCRKAAICTLWRAYARVWQLMEEQTGSSWEPGFPPKQTPTPALVKLGEIVASATLQMWSEEGDRSVVTEVNRNVAATLKASGPAILAQEDMLTQCVTVIGTIITRSHPCQQDLGDEEEEQEVEGTSEYDWLVIDTALDVVIGLAAAMGPAFGELWKVFEKPILKFASSNENIERSTGVGVIAECTANMGDAVTPYTSKLLTTLLKRLSDTDMETKSNAAYAIGQLISSSTDHATYLPQYETILGKLENMLRLQGARIKDNAAGCLSRMIMKHPERVPIPQVLPALVDLLPLEDDYEENAPVYECIYKLYDSQDPTVQQLTPKLIPIFEKVLSPPEEQLADETRQLVKQAVRVLYQGQPNLFQGHEGVVRLAGAA</sequence>
<dbReference type="GO" id="GO:0005737">
    <property type="term" value="C:cytoplasm"/>
    <property type="evidence" value="ECO:0007669"/>
    <property type="project" value="UniProtKB-SubCell"/>
</dbReference>
<feature type="repeat" description="HEAT" evidence="8">
    <location>
        <begin position="386"/>
        <end position="424"/>
    </location>
</feature>
<dbReference type="AlphaFoldDB" id="A0AA38RKK0"/>
<dbReference type="Gene3D" id="1.25.10.10">
    <property type="entry name" value="Leucine-rich Repeat Variant"/>
    <property type="match status" value="1"/>
</dbReference>
<keyword evidence="11" id="KW-1185">Reference proteome</keyword>
<dbReference type="PROSITE" id="PS50166">
    <property type="entry name" value="IMPORTIN_B_NT"/>
    <property type="match status" value="1"/>
</dbReference>
<dbReference type="GO" id="GO:0031267">
    <property type="term" value="F:small GTPase binding"/>
    <property type="evidence" value="ECO:0007669"/>
    <property type="project" value="InterPro"/>
</dbReference>
<gene>
    <name evidence="10" type="ORF">NKR19_g7691</name>
</gene>
<evidence type="ECO:0000256" key="4">
    <source>
        <dbReference type="ARBA" id="ARBA00022490"/>
    </source>
</evidence>
<dbReference type="Proteomes" id="UP001174691">
    <property type="component" value="Unassembled WGS sequence"/>
</dbReference>
<feature type="domain" description="Importin N-terminal" evidence="9">
    <location>
        <begin position="24"/>
        <end position="91"/>
    </location>
</feature>
<dbReference type="SMART" id="SM00913">
    <property type="entry name" value="IBN_N"/>
    <property type="match status" value="1"/>
</dbReference>
<evidence type="ECO:0000256" key="8">
    <source>
        <dbReference type="PROSITE-ProRule" id="PRU00103"/>
    </source>
</evidence>
<dbReference type="Pfam" id="PF03810">
    <property type="entry name" value="IBN_N"/>
    <property type="match status" value="1"/>
</dbReference>
<protein>
    <submittedName>
        <fullName evidence="10">ARM repeat-containing protein</fullName>
    </submittedName>
</protein>
<keyword evidence="6" id="KW-0653">Protein transport</keyword>
<dbReference type="InterPro" id="IPR016024">
    <property type="entry name" value="ARM-type_fold"/>
</dbReference>
<keyword evidence="4" id="KW-0963">Cytoplasm</keyword>
<evidence type="ECO:0000313" key="11">
    <source>
        <dbReference type="Proteomes" id="UP001174691"/>
    </source>
</evidence>
<dbReference type="InterPro" id="IPR011989">
    <property type="entry name" value="ARM-like"/>
</dbReference>
<evidence type="ECO:0000256" key="2">
    <source>
        <dbReference type="ARBA" id="ARBA00004496"/>
    </source>
</evidence>
<dbReference type="SUPFAM" id="SSF48371">
    <property type="entry name" value="ARM repeat"/>
    <property type="match status" value="1"/>
</dbReference>
<dbReference type="GO" id="GO:0006606">
    <property type="term" value="P:protein import into nucleus"/>
    <property type="evidence" value="ECO:0007669"/>
    <property type="project" value="InterPro"/>
</dbReference>
<name>A0AA38RKK0_9PEZI</name>
<dbReference type="PANTHER" id="PTHR10527">
    <property type="entry name" value="IMPORTIN BETA"/>
    <property type="match status" value="1"/>
</dbReference>
<evidence type="ECO:0000256" key="5">
    <source>
        <dbReference type="ARBA" id="ARBA00022737"/>
    </source>
</evidence>
<dbReference type="GO" id="GO:0005634">
    <property type="term" value="C:nucleus"/>
    <property type="evidence" value="ECO:0007669"/>
    <property type="project" value="UniProtKB-ARBA"/>
</dbReference>
<dbReference type="InterPro" id="IPR001494">
    <property type="entry name" value="Importin-beta_N"/>
</dbReference>
<evidence type="ECO:0000259" key="9">
    <source>
        <dbReference type="PROSITE" id="PS50166"/>
    </source>
</evidence>
<proteinExistence type="predicted"/>
<dbReference type="PROSITE" id="PS50077">
    <property type="entry name" value="HEAT_REPEAT"/>
    <property type="match status" value="1"/>
</dbReference>
<dbReference type="InterPro" id="IPR040122">
    <property type="entry name" value="Importin_beta"/>
</dbReference>
<dbReference type="EMBL" id="JANBVN010000139">
    <property type="protein sequence ID" value="KAJ9138789.1"/>
    <property type="molecule type" value="Genomic_DNA"/>
</dbReference>
<evidence type="ECO:0000256" key="1">
    <source>
        <dbReference type="ARBA" id="ARBA00004123"/>
    </source>
</evidence>
<dbReference type="Pfam" id="PF25574">
    <property type="entry name" value="TPR_IMB1"/>
    <property type="match status" value="1"/>
</dbReference>
<dbReference type="Pfam" id="PF25780">
    <property type="entry name" value="TPR_IPO5"/>
    <property type="match status" value="1"/>
</dbReference>
<dbReference type="InterPro" id="IPR058584">
    <property type="entry name" value="IMB1_TNPO1-like_TPR"/>
</dbReference>
<evidence type="ECO:0000256" key="7">
    <source>
        <dbReference type="ARBA" id="ARBA00023242"/>
    </source>
</evidence>
<dbReference type="InterPro" id="IPR021133">
    <property type="entry name" value="HEAT_type_2"/>
</dbReference>
<comment type="subcellular location">
    <subcellularLocation>
        <location evidence="2">Cytoplasm</location>
    </subcellularLocation>
    <subcellularLocation>
        <location evidence="1">Nucleus</location>
    </subcellularLocation>
</comment>
<evidence type="ECO:0000256" key="3">
    <source>
        <dbReference type="ARBA" id="ARBA00022448"/>
    </source>
</evidence>
<reference evidence="10" key="1">
    <citation type="submission" date="2022-07" db="EMBL/GenBank/DDBJ databases">
        <title>Fungi with potential for degradation of polypropylene.</title>
        <authorList>
            <person name="Gostincar C."/>
        </authorList>
    </citation>
    <scope>NUCLEOTIDE SEQUENCE</scope>
    <source>
        <strain evidence="10">EXF-13287</strain>
    </source>
</reference>
<keyword evidence="5" id="KW-0677">Repeat</keyword>
<dbReference type="InterPro" id="IPR057672">
    <property type="entry name" value="TPR_IPO4/5"/>
</dbReference>
<keyword evidence="7" id="KW-0539">Nucleus</keyword>
<keyword evidence="3" id="KW-0813">Transport</keyword>
<comment type="caution">
    <text evidence="10">The sequence shown here is derived from an EMBL/GenBank/DDBJ whole genome shotgun (WGS) entry which is preliminary data.</text>
</comment>
<organism evidence="10 11">
    <name type="scientific">Coniochaeta hoffmannii</name>
    <dbReference type="NCBI Taxonomy" id="91930"/>
    <lineage>
        <taxon>Eukaryota</taxon>
        <taxon>Fungi</taxon>
        <taxon>Dikarya</taxon>
        <taxon>Ascomycota</taxon>
        <taxon>Pezizomycotina</taxon>
        <taxon>Sordariomycetes</taxon>
        <taxon>Sordariomycetidae</taxon>
        <taxon>Coniochaetales</taxon>
        <taxon>Coniochaetaceae</taxon>
        <taxon>Coniochaeta</taxon>
    </lineage>
</organism>
<evidence type="ECO:0000256" key="6">
    <source>
        <dbReference type="ARBA" id="ARBA00022927"/>
    </source>
</evidence>
<accession>A0AA38RKK0</accession>
<dbReference type="Pfam" id="PF13513">
    <property type="entry name" value="HEAT_EZ"/>
    <property type="match status" value="1"/>
</dbReference>